<dbReference type="InterPro" id="IPR053151">
    <property type="entry name" value="RNase_H-like"/>
</dbReference>
<keyword evidence="3" id="KW-1185">Reference proteome</keyword>
<dbReference type="AlphaFoldDB" id="A0A2P6PCC5"/>
<evidence type="ECO:0000313" key="3">
    <source>
        <dbReference type="Proteomes" id="UP000238479"/>
    </source>
</evidence>
<dbReference type="Gramene" id="PRQ19575">
    <property type="protein sequence ID" value="PRQ19575"/>
    <property type="gene ID" value="RchiOBHm_Chr7g0218671"/>
</dbReference>
<protein>
    <recommendedName>
        <fullName evidence="1">RNase H type-1 domain-containing protein</fullName>
    </recommendedName>
</protein>
<dbReference type="InterPro" id="IPR002156">
    <property type="entry name" value="RNaseH_domain"/>
</dbReference>
<reference evidence="2 3" key="1">
    <citation type="journal article" date="2018" name="Nat. Genet.">
        <title>The Rosa genome provides new insights in the design of modern roses.</title>
        <authorList>
            <person name="Bendahmane M."/>
        </authorList>
    </citation>
    <scope>NUCLEOTIDE SEQUENCE [LARGE SCALE GENOMIC DNA]</scope>
    <source>
        <strain evidence="3">cv. Old Blush</strain>
    </source>
</reference>
<accession>A0A2P6PCC5</accession>
<dbReference type="GO" id="GO:0004523">
    <property type="term" value="F:RNA-DNA hybrid ribonuclease activity"/>
    <property type="evidence" value="ECO:0007669"/>
    <property type="project" value="InterPro"/>
</dbReference>
<comment type="caution">
    <text evidence="2">The sequence shown here is derived from an EMBL/GenBank/DDBJ whole genome shotgun (WGS) entry which is preliminary data.</text>
</comment>
<proteinExistence type="predicted"/>
<name>A0A2P6PCC5_ROSCH</name>
<dbReference type="PANTHER" id="PTHR47723:SF23">
    <property type="entry name" value="REVERSE TRANSCRIPTASE-LIKE PROTEIN"/>
    <property type="match status" value="1"/>
</dbReference>
<dbReference type="GO" id="GO:0003676">
    <property type="term" value="F:nucleic acid binding"/>
    <property type="evidence" value="ECO:0007669"/>
    <property type="project" value="InterPro"/>
</dbReference>
<evidence type="ECO:0000313" key="2">
    <source>
        <dbReference type="EMBL" id="PRQ19575.1"/>
    </source>
</evidence>
<sequence length="143" mass="15920">MVQCCIINELLQDLSDVAKMNTKLGQSIVLVAEALVLREGLCQALNQGYNQIKYRGDSKILIDSINCLISVLWRIKFLVKEILHFATACSSISFKHLHQEANFLADAVNAVGHFTGFNSCMGSLSSFKCHVCLLSRSVRSWLL</sequence>
<evidence type="ECO:0000259" key="1">
    <source>
        <dbReference type="Pfam" id="PF13456"/>
    </source>
</evidence>
<dbReference type="Proteomes" id="UP000238479">
    <property type="component" value="Chromosome 7"/>
</dbReference>
<feature type="domain" description="RNase H type-1" evidence="1">
    <location>
        <begin position="24"/>
        <end position="108"/>
    </location>
</feature>
<dbReference type="EMBL" id="PDCK01000045">
    <property type="protein sequence ID" value="PRQ19575.1"/>
    <property type="molecule type" value="Genomic_DNA"/>
</dbReference>
<dbReference type="InterPro" id="IPR044730">
    <property type="entry name" value="RNase_H-like_dom_plant"/>
</dbReference>
<dbReference type="Gene3D" id="3.30.420.10">
    <property type="entry name" value="Ribonuclease H-like superfamily/Ribonuclease H"/>
    <property type="match status" value="1"/>
</dbReference>
<dbReference type="PANTHER" id="PTHR47723">
    <property type="entry name" value="OS05G0353850 PROTEIN"/>
    <property type="match status" value="1"/>
</dbReference>
<dbReference type="InterPro" id="IPR036397">
    <property type="entry name" value="RNaseH_sf"/>
</dbReference>
<dbReference type="CDD" id="cd06222">
    <property type="entry name" value="RNase_H_like"/>
    <property type="match status" value="1"/>
</dbReference>
<gene>
    <name evidence="2" type="ORF">RchiOBHm_Chr7g0218671</name>
</gene>
<dbReference type="Pfam" id="PF13456">
    <property type="entry name" value="RVT_3"/>
    <property type="match status" value="1"/>
</dbReference>
<organism evidence="2 3">
    <name type="scientific">Rosa chinensis</name>
    <name type="common">China rose</name>
    <dbReference type="NCBI Taxonomy" id="74649"/>
    <lineage>
        <taxon>Eukaryota</taxon>
        <taxon>Viridiplantae</taxon>
        <taxon>Streptophyta</taxon>
        <taxon>Embryophyta</taxon>
        <taxon>Tracheophyta</taxon>
        <taxon>Spermatophyta</taxon>
        <taxon>Magnoliopsida</taxon>
        <taxon>eudicotyledons</taxon>
        <taxon>Gunneridae</taxon>
        <taxon>Pentapetalae</taxon>
        <taxon>rosids</taxon>
        <taxon>fabids</taxon>
        <taxon>Rosales</taxon>
        <taxon>Rosaceae</taxon>
        <taxon>Rosoideae</taxon>
        <taxon>Rosoideae incertae sedis</taxon>
        <taxon>Rosa</taxon>
    </lineage>
</organism>